<dbReference type="Proteomes" id="UP000327085">
    <property type="component" value="Chromosome 1"/>
</dbReference>
<dbReference type="AlphaFoldDB" id="A0A5E4F0R3"/>
<accession>A0A5E4F0R3</accession>
<reference evidence="2" key="1">
    <citation type="journal article" date="2020" name="Plant J.">
        <title>Transposons played a major role in the diversification between the closely related almond and peach genomes: results from the almond genome sequence.</title>
        <authorList>
            <person name="Alioto T."/>
            <person name="Alexiou K.G."/>
            <person name="Bardil A."/>
            <person name="Barteri F."/>
            <person name="Castanera R."/>
            <person name="Cruz F."/>
            <person name="Dhingra A."/>
            <person name="Duval H."/>
            <person name="Fernandez I Marti A."/>
            <person name="Frias L."/>
            <person name="Galan B."/>
            <person name="Garcia J.L."/>
            <person name="Howad W."/>
            <person name="Gomez-Garrido J."/>
            <person name="Gut M."/>
            <person name="Julca I."/>
            <person name="Morata J."/>
            <person name="Puigdomenech P."/>
            <person name="Ribeca P."/>
            <person name="Rubio Cabetas M.J."/>
            <person name="Vlasova A."/>
            <person name="Wirthensohn M."/>
            <person name="Garcia-Mas J."/>
            <person name="Gabaldon T."/>
            <person name="Casacuberta J.M."/>
            <person name="Arus P."/>
        </authorList>
    </citation>
    <scope>NUCLEOTIDE SEQUENCE [LARGE SCALE GENOMIC DNA]</scope>
    <source>
        <strain evidence="2">cv. Texas</strain>
    </source>
</reference>
<gene>
    <name evidence="1" type="ORF">ALMOND_2B018011</name>
</gene>
<evidence type="ECO:0000313" key="2">
    <source>
        <dbReference type="Proteomes" id="UP000327085"/>
    </source>
</evidence>
<dbReference type="Gramene" id="VVA20990">
    <property type="protein sequence ID" value="VVA20990"/>
    <property type="gene ID" value="Prudul26B018011"/>
</dbReference>
<organism evidence="1 2">
    <name type="scientific">Prunus dulcis</name>
    <name type="common">Almond</name>
    <name type="synonym">Amygdalus dulcis</name>
    <dbReference type="NCBI Taxonomy" id="3755"/>
    <lineage>
        <taxon>Eukaryota</taxon>
        <taxon>Viridiplantae</taxon>
        <taxon>Streptophyta</taxon>
        <taxon>Embryophyta</taxon>
        <taxon>Tracheophyta</taxon>
        <taxon>Spermatophyta</taxon>
        <taxon>Magnoliopsida</taxon>
        <taxon>eudicotyledons</taxon>
        <taxon>Gunneridae</taxon>
        <taxon>Pentapetalae</taxon>
        <taxon>rosids</taxon>
        <taxon>fabids</taxon>
        <taxon>Rosales</taxon>
        <taxon>Rosaceae</taxon>
        <taxon>Amygdaloideae</taxon>
        <taxon>Amygdaleae</taxon>
        <taxon>Prunus</taxon>
    </lineage>
</organism>
<protein>
    <submittedName>
        <fullName evidence="1">Uncharacterized protein</fullName>
    </submittedName>
</protein>
<proteinExistence type="predicted"/>
<dbReference type="InParanoid" id="A0A5E4F0R3"/>
<evidence type="ECO:0000313" key="1">
    <source>
        <dbReference type="EMBL" id="VVA20990.1"/>
    </source>
</evidence>
<name>A0A5E4F0R3_PRUDU</name>
<dbReference type="EMBL" id="CABIKO010000048">
    <property type="protein sequence ID" value="VVA20990.1"/>
    <property type="molecule type" value="Genomic_DNA"/>
</dbReference>
<sequence length="65" mass="6956">MGPQKSVTETLCCVWGATSLVPPCMDNTTKNVHKALQAMEQMQLTVREPGGRTSLSAITKVLVAP</sequence>